<accession>A0ABX0GQX5</accession>
<dbReference type="InterPro" id="IPR014048">
    <property type="entry name" value="MethylDNA_cys_MeTrfase_DNA-bd"/>
</dbReference>
<feature type="domain" description="Methylated-DNA-[protein]-cysteine S-methyltransferase DNA binding" evidence="2">
    <location>
        <begin position="7"/>
        <end position="81"/>
    </location>
</feature>
<dbReference type="InterPro" id="IPR036388">
    <property type="entry name" value="WH-like_DNA-bd_sf"/>
</dbReference>
<dbReference type="PANTHER" id="PTHR42942">
    <property type="entry name" value="6-O-METHYLGUANINE DNA METHYLTRANSFERASE"/>
    <property type="match status" value="1"/>
</dbReference>
<dbReference type="CDD" id="cd06445">
    <property type="entry name" value="ATase"/>
    <property type="match status" value="1"/>
</dbReference>
<proteinExistence type="predicted"/>
<dbReference type="Pfam" id="PF01035">
    <property type="entry name" value="DNA_binding_1"/>
    <property type="match status" value="1"/>
</dbReference>
<name>A0ABX0GQX5_9ACTN</name>
<dbReference type="SUPFAM" id="SSF46767">
    <property type="entry name" value="Methylated DNA-protein cysteine methyltransferase, C-terminal domain"/>
    <property type="match status" value="1"/>
</dbReference>
<evidence type="ECO:0000259" key="2">
    <source>
        <dbReference type="Pfam" id="PF01035"/>
    </source>
</evidence>
<dbReference type="PANTHER" id="PTHR42942:SF1">
    <property type="entry name" value="ALKYLTRANSFERASE-LIKE PROTEIN 1"/>
    <property type="match status" value="1"/>
</dbReference>
<reference evidence="3 4" key="1">
    <citation type="submission" date="2020-03" db="EMBL/GenBank/DDBJ databases">
        <title>Two novel Motilibacter sp.</title>
        <authorList>
            <person name="Liu S."/>
        </authorList>
    </citation>
    <scope>NUCLEOTIDE SEQUENCE [LARGE SCALE GENOMIC DNA]</scope>
    <source>
        <strain evidence="3 4">E257</strain>
    </source>
</reference>
<evidence type="ECO:0000313" key="3">
    <source>
        <dbReference type="EMBL" id="NHC13257.1"/>
    </source>
</evidence>
<evidence type="ECO:0000313" key="4">
    <source>
        <dbReference type="Proteomes" id="UP000800981"/>
    </source>
</evidence>
<dbReference type="EMBL" id="JAANNP010000002">
    <property type="protein sequence ID" value="NHC13257.1"/>
    <property type="molecule type" value="Genomic_DNA"/>
</dbReference>
<keyword evidence="1" id="KW-0227">DNA damage</keyword>
<keyword evidence="4" id="KW-1185">Reference proteome</keyword>
<keyword evidence="3" id="KW-0808">Transferase</keyword>
<dbReference type="Proteomes" id="UP000800981">
    <property type="component" value="Unassembled WGS sequence"/>
</dbReference>
<protein>
    <submittedName>
        <fullName evidence="3">Cysteine methyltransferase</fullName>
    </submittedName>
</protein>
<dbReference type="InterPro" id="IPR036217">
    <property type="entry name" value="MethylDNA_cys_MeTrfase_DNAb"/>
</dbReference>
<gene>
    <name evidence="3" type="ORF">G9H71_05610</name>
</gene>
<keyword evidence="3" id="KW-0489">Methyltransferase</keyword>
<evidence type="ECO:0000256" key="1">
    <source>
        <dbReference type="ARBA" id="ARBA00022763"/>
    </source>
</evidence>
<dbReference type="InterPro" id="IPR052520">
    <property type="entry name" value="ATL_DNA_repair"/>
</dbReference>
<dbReference type="Gene3D" id="1.10.10.10">
    <property type="entry name" value="Winged helix-like DNA-binding domain superfamily/Winged helix DNA-binding domain"/>
    <property type="match status" value="1"/>
</dbReference>
<comment type="caution">
    <text evidence="3">The sequence shown here is derived from an EMBL/GenBank/DDBJ whole genome shotgun (WGS) entry which is preliminary data.</text>
</comment>
<dbReference type="GO" id="GO:0008168">
    <property type="term" value="F:methyltransferase activity"/>
    <property type="evidence" value="ECO:0007669"/>
    <property type="project" value="UniProtKB-KW"/>
</dbReference>
<organism evidence="3 4">
    <name type="scientific">Motilibacter deserti</name>
    <dbReference type="NCBI Taxonomy" id="2714956"/>
    <lineage>
        <taxon>Bacteria</taxon>
        <taxon>Bacillati</taxon>
        <taxon>Actinomycetota</taxon>
        <taxon>Actinomycetes</taxon>
        <taxon>Motilibacterales</taxon>
        <taxon>Motilibacteraceae</taxon>
        <taxon>Motilibacter</taxon>
    </lineage>
</organism>
<dbReference type="GO" id="GO:0032259">
    <property type="term" value="P:methylation"/>
    <property type="evidence" value="ECO:0007669"/>
    <property type="project" value="UniProtKB-KW"/>
</dbReference>
<sequence>MRVDPTPFAERVLEAVESVPPGQVATYGDIAEALGEGGPRAVGRVMALWGGGVPWWRVLRADGTPPPGREREALRRLAAEGVPLRGDARVDLARCRWAPG</sequence>